<dbReference type="Proteomes" id="UP000824366">
    <property type="component" value="Chromosome"/>
</dbReference>
<proteinExistence type="predicted"/>
<name>A0ABM7MH75_9BURK</name>
<keyword evidence="2" id="KW-1185">Reference proteome</keyword>
<organism evidence="1 2">
    <name type="scientific">Rhodoferax lithotrophicus</name>
    <dbReference type="NCBI Taxonomy" id="2798804"/>
    <lineage>
        <taxon>Bacteria</taxon>
        <taxon>Pseudomonadati</taxon>
        <taxon>Pseudomonadota</taxon>
        <taxon>Betaproteobacteria</taxon>
        <taxon>Burkholderiales</taxon>
        <taxon>Comamonadaceae</taxon>
        <taxon>Rhodoferax</taxon>
    </lineage>
</organism>
<dbReference type="RefSeq" id="WP_223907417.1">
    <property type="nucleotide sequence ID" value="NZ_AP024238.1"/>
</dbReference>
<accession>A0ABM7MH75</accession>
<evidence type="ECO:0008006" key="3">
    <source>
        <dbReference type="Google" id="ProtNLM"/>
    </source>
</evidence>
<reference evidence="1 2" key="1">
    <citation type="journal article" date="2021" name="Microbiol. Spectr.">
        <title>A Single Bacterium Capable of Oxidation and Reduction of Iron at Circumneutral pH.</title>
        <authorList>
            <person name="Kato S."/>
            <person name="Ohkuma M."/>
        </authorList>
    </citation>
    <scope>NUCLEOTIDE SEQUENCE [LARGE SCALE GENOMIC DNA]</scope>
    <source>
        <strain evidence="1 2">MIZ03</strain>
    </source>
</reference>
<evidence type="ECO:0000313" key="1">
    <source>
        <dbReference type="EMBL" id="BCO25559.1"/>
    </source>
</evidence>
<protein>
    <recommendedName>
        <fullName evidence="3">Nif11 domain-containing protein</fullName>
    </recommendedName>
</protein>
<dbReference type="EMBL" id="AP024238">
    <property type="protein sequence ID" value="BCO25559.1"/>
    <property type="molecule type" value="Genomic_DNA"/>
</dbReference>
<gene>
    <name evidence="1" type="ORF">MIZ03_0420</name>
</gene>
<evidence type="ECO:0000313" key="2">
    <source>
        <dbReference type="Proteomes" id="UP000824366"/>
    </source>
</evidence>
<sequence>MSLSANTQQQLQTLMQQDPALVAKVHGTNDAAQAAAFIAEAAAQNGIEVSAAALAAHFEESSKASANQALSDEQLEAVAGGAGVVDAIFMSIFTLGIGCVVVSVQTSNENVKNGKPWVCNFG</sequence>